<evidence type="ECO:0000313" key="2">
    <source>
        <dbReference type="Proteomes" id="UP000887013"/>
    </source>
</evidence>
<accession>A0A8X6U816</accession>
<name>A0A8X6U816_NEPPI</name>
<dbReference type="EMBL" id="BMAW01027401">
    <property type="protein sequence ID" value="GFU01978.1"/>
    <property type="molecule type" value="Genomic_DNA"/>
</dbReference>
<protein>
    <submittedName>
        <fullName evidence="1">Uncharacterized protein</fullName>
    </submittedName>
</protein>
<keyword evidence="2" id="KW-1185">Reference proteome</keyword>
<dbReference type="AlphaFoldDB" id="A0A8X6U816"/>
<gene>
    <name evidence="1" type="ORF">NPIL_84191</name>
</gene>
<evidence type="ECO:0000313" key="1">
    <source>
        <dbReference type="EMBL" id="GFU01978.1"/>
    </source>
</evidence>
<sequence>MTRVAKRLSILKRLADAKWGCIQDTLKLTYNTYIKPILKYGSESLISAPQNKWIFWRELRTVPSLITGAFISTPIAALQSYTSNPPVAVEIEKQSVNTLVRMKLSLRANWMNDWQNSLLKTQTSPVESCEEILRDLDLDVPVENSNILANPLNFLKTHYNLHLDVNRKIDTLDVFLKINALSLLDNNYHEDPSLY</sequence>
<organism evidence="1 2">
    <name type="scientific">Nephila pilipes</name>
    <name type="common">Giant wood spider</name>
    <name type="synonym">Nephila maculata</name>
    <dbReference type="NCBI Taxonomy" id="299642"/>
    <lineage>
        <taxon>Eukaryota</taxon>
        <taxon>Metazoa</taxon>
        <taxon>Ecdysozoa</taxon>
        <taxon>Arthropoda</taxon>
        <taxon>Chelicerata</taxon>
        <taxon>Arachnida</taxon>
        <taxon>Araneae</taxon>
        <taxon>Araneomorphae</taxon>
        <taxon>Entelegynae</taxon>
        <taxon>Araneoidea</taxon>
        <taxon>Nephilidae</taxon>
        <taxon>Nephila</taxon>
    </lineage>
</organism>
<proteinExistence type="predicted"/>
<dbReference type="Proteomes" id="UP000887013">
    <property type="component" value="Unassembled WGS sequence"/>
</dbReference>
<dbReference type="OrthoDB" id="6435936at2759"/>
<reference evidence="1" key="1">
    <citation type="submission" date="2020-08" db="EMBL/GenBank/DDBJ databases">
        <title>Multicomponent nature underlies the extraordinary mechanical properties of spider dragline silk.</title>
        <authorList>
            <person name="Kono N."/>
            <person name="Nakamura H."/>
            <person name="Mori M."/>
            <person name="Yoshida Y."/>
            <person name="Ohtoshi R."/>
            <person name="Malay A.D."/>
            <person name="Moran D.A.P."/>
            <person name="Tomita M."/>
            <person name="Numata K."/>
            <person name="Arakawa K."/>
        </authorList>
    </citation>
    <scope>NUCLEOTIDE SEQUENCE</scope>
</reference>
<comment type="caution">
    <text evidence="1">The sequence shown here is derived from an EMBL/GenBank/DDBJ whole genome shotgun (WGS) entry which is preliminary data.</text>
</comment>